<keyword evidence="3" id="KW-1185">Reference proteome</keyword>
<accession>A0AAD4R7S3</accession>
<comment type="caution">
    <text evidence="2">The sequence shown here is derived from an EMBL/GenBank/DDBJ whole genome shotgun (WGS) entry which is preliminary data.</text>
</comment>
<feature type="region of interest" description="Disordered" evidence="1">
    <location>
        <begin position="115"/>
        <end position="143"/>
    </location>
</feature>
<evidence type="ECO:0000313" key="3">
    <source>
        <dbReference type="Proteomes" id="UP001201812"/>
    </source>
</evidence>
<dbReference type="Proteomes" id="UP001201812">
    <property type="component" value="Unassembled WGS sequence"/>
</dbReference>
<protein>
    <submittedName>
        <fullName evidence="2">Uncharacterized protein</fullName>
    </submittedName>
</protein>
<dbReference type="AlphaFoldDB" id="A0AAD4R7S3"/>
<organism evidence="2 3">
    <name type="scientific">Ditylenchus destructor</name>
    <dbReference type="NCBI Taxonomy" id="166010"/>
    <lineage>
        <taxon>Eukaryota</taxon>
        <taxon>Metazoa</taxon>
        <taxon>Ecdysozoa</taxon>
        <taxon>Nematoda</taxon>
        <taxon>Chromadorea</taxon>
        <taxon>Rhabditida</taxon>
        <taxon>Tylenchina</taxon>
        <taxon>Tylenchomorpha</taxon>
        <taxon>Sphaerularioidea</taxon>
        <taxon>Anguinidae</taxon>
        <taxon>Anguininae</taxon>
        <taxon>Ditylenchus</taxon>
    </lineage>
</organism>
<proteinExistence type="predicted"/>
<gene>
    <name evidence="2" type="ORF">DdX_04455</name>
</gene>
<reference evidence="2" key="1">
    <citation type="submission" date="2022-01" db="EMBL/GenBank/DDBJ databases">
        <title>Genome Sequence Resource for Two Populations of Ditylenchus destructor, the Migratory Endoparasitic Phytonematode.</title>
        <authorList>
            <person name="Zhang H."/>
            <person name="Lin R."/>
            <person name="Xie B."/>
        </authorList>
    </citation>
    <scope>NUCLEOTIDE SEQUENCE</scope>
    <source>
        <strain evidence="2">BazhouSP</strain>
    </source>
</reference>
<name>A0AAD4R7S3_9BILA</name>
<sequence length="205" mass="23161">MGKEMLTALESIIYGLAFDYLSECAWLYRIRPNSNEVPAEIGSQTRKSSSRMTLESTPTLNWSGRLELIIWIPTRNEVGALGLAKKAGQSKNCVGSRGWERYFIQLRVEVPIKFRDGTNGPPARQRQCSPDHHDPTNPMTQARSPAKFPISIQELPLINCCCDQPALQQDKLVLRSALDGLRVQICSQYFRKKDRNLQSGHEIVC</sequence>
<evidence type="ECO:0000313" key="2">
    <source>
        <dbReference type="EMBL" id="KAI1722149.1"/>
    </source>
</evidence>
<evidence type="ECO:0000256" key="1">
    <source>
        <dbReference type="SAM" id="MobiDB-lite"/>
    </source>
</evidence>
<dbReference type="EMBL" id="JAKKPZ010000004">
    <property type="protein sequence ID" value="KAI1722149.1"/>
    <property type="molecule type" value="Genomic_DNA"/>
</dbReference>